<organism evidence="2 3">
    <name type="scientific">Mycena maculata</name>
    <dbReference type="NCBI Taxonomy" id="230809"/>
    <lineage>
        <taxon>Eukaryota</taxon>
        <taxon>Fungi</taxon>
        <taxon>Dikarya</taxon>
        <taxon>Basidiomycota</taxon>
        <taxon>Agaricomycotina</taxon>
        <taxon>Agaricomycetes</taxon>
        <taxon>Agaricomycetidae</taxon>
        <taxon>Agaricales</taxon>
        <taxon>Marasmiineae</taxon>
        <taxon>Mycenaceae</taxon>
        <taxon>Mycena</taxon>
    </lineage>
</organism>
<keyword evidence="3" id="KW-1185">Reference proteome</keyword>
<reference evidence="2" key="1">
    <citation type="submission" date="2023-03" db="EMBL/GenBank/DDBJ databases">
        <title>Massive genome expansion in bonnet fungi (Mycena s.s.) driven by repeated elements and novel gene families across ecological guilds.</title>
        <authorList>
            <consortium name="Lawrence Berkeley National Laboratory"/>
            <person name="Harder C.B."/>
            <person name="Miyauchi S."/>
            <person name="Viragh M."/>
            <person name="Kuo A."/>
            <person name="Thoen E."/>
            <person name="Andreopoulos B."/>
            <person name="Lu D."/>
            <person name="Skrede I."/>
            <person name="Drula E."/>
            <person name="Henrissat B."/>
            <person name="Morin E."/>
            <person name="Kohler A."/>
            <person name="Barry K."/>
            <person name="LaButti K."/>
            <person name="Morin E."/>
            <person name="Salamov A."/>
            <person name="Lipzen A."/>
            <person name="Mereny Z."/>
            <person name="Hegedus B."/>
            <person name="Baldrian P."/>
            <person name="Stursova M."/>
            <person name="Weitz H."/>
            <person name="Taylor A."/>
            <person name="Grigoriev I.V."/>
            <person name="Nagy L.G."/>
            <person name="Martin F."/>
            <person name="Kauserud H."/>
        </authorList>
    </citation>
    <scope>NUCLEOTIDE SEQUENCE</scope>
    <source>
        <strain evidence="2">CBHHK188m</strain>
    </source>
</reference>
<dbReference type="EMBL" id="JARJLG010000004">
    <property type="protein sequence ID" value="KAJ7782051.1"/>
    <property type="molecule type" value="Genomic_DNA"/>
</dbReference>
<protein>
    <submittedName>
        <fullName evidence="2">Uncharacterized protein</fullName>
    </submittedName>
</protein>
<accession>A0AAD7P028</accession>
<proteinExistence type="predicted"/>
<gene>
    <name evidence="2" type="ORF">DFH07DRAFT_765031</name>
</gene>
<dbReference type="AlphaFoldDB" id="A0AAD7P028"/>
<feature type="compositionally biased region" description="Low complexity" evidence="1">
    <location>
        <begin position="94"/>
        <end position="116"/>
    </location>
</feature>
<evidence type="ECO:0000313" key="2">
    <source>
        <dbReference type="EMBL" id="KAJ7782051.1"/>
    </source>
</evidence>
<feature type="region of interest" description="Disordered" evidence="1">
    <location>
        <begin position="78"/>
        <end position="134"/>
    </location>
</feature>
<sequence length="311" mass="34276">MQRSTLHLCGSISLPTSLKLLSDPYKYDYQRRCTKSTKLYTACPDAVWSPPSAEQLERLVSKLENIWLFEAPLKASSHSRSSLSRSSGQPPLSHPTTSRSSASSKSASSSVQSTPPRTCKRETRNSSSQKPHSMRCLPGFKHAFPNGYAQARCPHGFTQFTLSPGSFKRSLHGFKPVCPHGYSQAVCAIHAPAQTTPACLPCNSVAKLFPCQLSVELSAHGFEASTGLTTRPSWEMGSHEGHPRGDIPRPAYSINIPDERFNPILGISGEPRLHSDLMVIAQNEYCKSIWMVVQIWPSCGVQNRFSPDLDY</sequence>
<evidence type="ECO:0000313" key="3">
    <source>
        <dbReference type="Proteomes" id="UP001215280"/>
    </source>
</evidence>
<comment type="caution">
    <text evidence="2">The sequence shown here is derived from an EMBL/GenBank/DDBJ whole genome shotgun (WGS) entry which is preliminary data.</text>
</comment>
<dbReference type="Proteomes" id="UP001215280">
    <property type="component" value="Unassembled WGS sequence"/>
</dbReference>
<evidence type="ECO:0000256" key="1">
    <source>
        <dbReference type="SAM" id="MobiDB-lite"/>
    </source>
</evidence>
<name>A0AAD7P028_9AGAR</name>
<feature type="compositionally biased region" description="Low complexity" evidence="1">
    <location>
        <begin position="78"/>
        <end position="87"/>
    </location>
</feature>